<keyword evidence="9" id="KW-0289">Folate biosynthesis</keyword>
<comment type="pathway">
    <text evidence="1">Cofactor biosynthesis; tetrahydrofolate biosynthesis; 2-amino-4-hydroxy-6-hydroxymethyl-7,8-dihydropteridine diphosphate from 7,8-dihydroneopterin triphosphate: step 4/4.</text>
</comment>
<dbReference type="PANTHER" id="PTHR43071:SF1">
    <property type="entry name" value="2-AMINO-4-HYDROXY-6-HYDROXYMETHYLDIHYDROPTERIDINE PYROPHOSPHOKINASE"/>
    <property type="match status" value="1"/>
</dbReference>
<dbReference type="NCBIfam" id="TIGR01498">
    <property type="entry name" value="folK"/>
    <property type="match status" value="1"/>
</dbReference>
<evidence type="ECO:0000259" key="13">
    <source>
        <dbReference type="PROSITE" id="PS00794"/>
    </source>
</evidence>
<dbReference type="SUPFAM" id="SSF55083">
    <property type="entry name" value="6-hydroxymethyl-7,8-dihydropterin pyrophosphokinase, HPPK"/>
    <property type="match status" value="1"/>
</dbReference>
<evidence type="ECO:0000256" key="11">
    <source>
        <dbReference type="ARBA" id="ARBA00029766"/>
    </source>
</evidence>
<dbReference type="EC" id="2.7.6.3" evidence="3"/>
<dbReference type="InterPro" id="IPR035907">
    <property type="entry name" value="Hppk_sf"/>
</dbReference>
<gene>
    <name evidence="14" type="primary">folK_1</name>
    <name evidence="14" type="ORF">GCM10023333_30580</name>
</gene>
<dbReference type="EMBL" id="BAABJZ010000094">
    <property type="protein sequence ID" value="GAA4895253.1"/>
    <property type="molecule type" value="Genomic_DNA"/>
</dbReference>
<evidence type="ECO:0000256" key="7">
    <source>
        <dbReference type="ARBA" id="ARBA00022777"/>
    </source>
</evidence>
<evidence type="ECO:0000256" key="10">
    <source>
        <dbReference type="ARBA" id="ARBA00029409"/>
    </source>
</evidence>
<evidence type="ECO:0000256" key="6">
    <source>
        <dbReference type="ARBA" id="ARBA00022741"/>
    </source>
</evidence>
<evidence type="ECO:0000313" key="15">
    <source>
        <dbReference type="Proteomes" id="UP001499988"/>
    </source>
</evidence>
<keyword evidence="15" id="KW-1185">Reference proteome</keyword>
<dbReference type="Gene3D" id="3.30.70.560">
    <property type="entry name" value="7,8-Dihydro-6-hydroxymethylpterin-pyrophosphokinase HPPK"/>
    <property type="match status" value="1"/>
</dbReference>
<evidence type="ECO:0000256" key="9">
    <source>
        <dbReference type="ARBA" id="ARBA00022909"/>
    </source>
</evidence>
<reference evidence="15" key="1">
    <citation type="journal article" date="2019" name="Int. J. Syst. Evol. Microbiol.">
        <title>The Global Catalogue of Microorganisms (GCM) 10K type strain sequencing project: providing services to taxonomists for standard genome sequencing and annotation.</title>
        <authorList>
            <consortium name="The Broad Institute Genomics Platform"/>
            <consortium name="The Broad Institute Genome Sequencing Center for Infectious Disease"/>
            <person name="Wu L."/>
            <person name="Ma J."/>
        </authorList>
    </citation>
    <scope>NUCLEOTIDE SEQUENCE [LARGE SCALE GENOMIC DNA]</scope>
    <source>
        <strain evidence="15">JCM 18401</strain>
    </source>
</reference>
<evidence type="ECO:0000256" key="12">
    <source>
        <dbReference type="ARBA" id="ARBA00033413"/>
    </source>
</evidence>
<keyword evidence="7" id="KW-0418">Kinase</keyword>
<keyword evidence="8" id="KW-0067">ATP-binding</keyword>
<accession>A0ABP9F682</accession>
<proteinExistence type="inferred from homology"/>
<evidence type="ECO:0000256" key="2">
    <source>
        <dbReference type="ARBA" id="ARBA00005810"/>
    </source>
</evidence>
<evidence type="ECO:0000256" key="3">
    <source>
        <dbReference type="ARBA" id="ARBA00013253"/>
    </source>
</evidence>
<sequence>MIRCFIGLGSNLGNGPATLARAIAALAELPGIRLIDRSSLYTSPPMAGLAQPDYTNAVAAIDTDLAPLDLLDALQQIENQLGRERHERWGARTLDLDLLLYGDEQLTCERLTVPHYGMAERAFVLIPMFELAPNLRLPDGRQLASLLALCPPQALAQLA</sequence>
<dbReference type="RefSeq" id="WP_345336315.1">
    <property type="nucleotide sequence ID" value="NZ_BAABJZ010000094.1"/>
</dbReference>
<organism evidence="14 15">
    <name type="scientific">Ferrimonas pelagia</name>
    <dbReference type="NCBI Taxonomy" id="1177826"/>
    <lineage>
        <taxon>Bacteria</taxon>
        <taxon>Pseudomonadati</taxon>
        <taxon>Pseudomonadota</taxon>
        <taxon>Gammaproteobacteria</taxon>
        <taxon>Alteromonadales</taxon>
        <taxon>Ferrimonadaceae</taxon>
        <taxon>Ferrimonas</taxon>
    </lineage>
</organism>
<dbReference type="PROSITE" id="PS00794">
    <property type="entry name" value="HPPK"/>
    <property type="match status" value="1"/>
</dbReference>
<protein>
    <recommendedName>
        <fullName evidence="4">2-amino-4-hydroxy-6-hydroxymethyldihydropteridine pyrophosphokinase</fullName>
        <ecNumber evidence="3">2.7.6.3</ecNumber>
    </recommendedName>
    <alternativeName>
        <fullName evidence="11">6-hydroxymethyl-7,8-dihydropterin pyrophosphokinase</fullName>
    </alternativeName>
    <alternativeName>
        <fullName evidence="12">7,8-dihydro-6-hydroxymethylpterin-pyrophosphokinase</fullName>
    </alternativeName>
</protein>
<dbReference type="InterPro" id="IPR000550">
    <property type="entry name" value="Hppk"/>
</dbReference>
<evidence type="ECO:0000256" key="1">
    <source>
        <dbReference type="ARBA" id="ARBA00005051"/>
    </source>
</evidence>
<keyword evidence="5" id="KW-0808">Transferase</keyword>
<dbReference type="CDD" id="cd00483">
    <property type="entry name" value="HPPK"/>
    <property type="match status" value="1"/>
</dbReference>
<evidence type="ECO:0000256" key="8">
    <source>
        <dbReference type="ARBA" id="ARBA00022840"/>
    </source>
</evidence>
<name>A0ABP9F682_9GAMM</name>
<comment type="function">
    <text evidence="10">Catalyzes the transfer of pyrophosphate from adenosine triphosphate (ATP) to 6-hydroxymethyl-7,8-dihydropterin, an enzymatic step in folate biosynthesis pathway.</text>
</comment>
<evidence type="ECO:0000313" key="14">
    <source>
        <dbReference type="EMBL" id="GAA4895253.1"/>
    </source>
</evidence>
<dbReference type="Proteomes" id="UP001499988">
    <property type="component" value="Unassembled WGS sequence"/>
</dbReference>
<comment type="similarity">
    <text evidence="2">Belongs to the HPPK family.</text>
</comment>
<comment type="caution">
    <text evidence="14">The sequence shown here is derived from an EMBL/GenBank/DDBJ whole genome shotgun (WGS) entry which is preliminary data.</text>
</comment>
<evidence type="ECO:0000256" key="5">
    <source>
        <dbReference type="ARBA" id="ARBA00022679"/>
    </source>
</evidence>
<dbReference type="PANTHER" id="PTHR43071">
    <property type="entry name" value="2-AMINO-4-HYDROXY-6-HYDROXYMETHYLDIHYDROPTERIDINE PYROPHOSPHOKINASE"/>
    <property type="match status" value="1"/>
</dbReference>
<keyword evidence="6" id="KW-0547">Nucleotide-binding</keyword>
<feature type="domain" description="7,8-dihydro-6-hydroxymethylpterin-pyrophosphokinase" evidence="13">
    <location>
        <begin position="88"/>
        <end position="99"/>
    </location>
</feature>
<dbReference type="Pfam" id="PF01288">
    <property type="entry name" value="HPPK"/>
    <property type="match status" value="1"/>
</dbReference>
<evidence type="ECO:0000256" key="4">
    <source>
        <dbReference type="ARBA" id="ARBA00016218"/>
    </source>
</evidence>